<gene>
    <name evidence="1" type="ORF">PCC79_06845</name>
</gene>
<dbReference type="EMBL" id="CP115965">
    <property type="protein sequence ID" value="WZW99899.1"/>
    <property type="molecule type" value="Genomic_DNA"/>
</dbReference>
<sequence>MDASQWAKALPDAVETIEQAIDSPQLAPMKPRLERVRELIASGETLSSTDACSIFSTLAEMGGEPAGSQVTHRVVPSNENPLAVNVQICEAGWYTSLQLMSPQQKLPEPLPIEQVTQAAQAAHERAG</sequence>
<dbReference type="Proteomes" id="UP001434337">
    <property type="component" value="Chromosome"/>
</dbReference>
<evidence type="ECO:0000313" key="1">
    <source>
        <dbReference type="EMBL" id="WZW99899.1"/>
    </source>
</evidence>
<keyword evidence="2" id="KW-1185">Reference proteome</keyword>
<evidence type="ECO:0008006" key="3">
    <source>
        <dbReference type="Google" id="ProtNLM"/>
    </source>
</evidence>
<proteinExistence type="predicted"/>
<organism evidence="1 2">
    <name type="scientific">Propioniciclava soli</name>
    <dbReference type="NCBI Taxonomy" id="2775081"/>
    <lineage>
        <taxon>Bacteria</taxon>
        <taxon>Bacillati</taxon>
        <taxon>Actinomycetota</taxon>
        <taxon>Actinomycetes</taxon>
        <taxon>Propionibacteriales</taxon>
        <taxon>Propionibacteriaceae</taxon>
        <taxon>Propioniciclava</taxon>
    </lineage>
</organism>
<accession>A0ABZ3CCN2</accession>
<name>A0ABZ3CCN2_9ACTN</name>
<reference evidence="1 2" key="1">
    <citation type="journal article" date="2023" name="Environ Microbiome">
        <title>A coral-associated actinobacterium mitigates coral bleaching under heat stress.</title>
        <authorList>
            <person name="Li J."/>
            <person name="Zou Y."/>
            <person name="Li Q."/>
            <person name="Zhang J."/>
            <person name="Bourne D.G."/>
            <person name="Lyu Y."/>
            <person name="Liu C."/>
            <person name="Zhang S."/>
        </authorList>
    </citation>
    <scope>NUCLEOTIDE SEQUENCE [LARGE SCALE GENOMIC DNA]</scope>
    <source>
        <strain evidence="1 2">SCSIO 13291</strain>
    </source>
</reference>
<dbReference type="RefSeq" id="WP_342373381.1">
    <property type="nucleotide sequence ID" value="NZ_CP115965.1"/>
</dbReference>
<evidence type="ECO:0000313" key="2">
    <source>
        <dbReference type="Proteomes" id="UP001434337"/>
    </source>
</evidence>
<protein>
    <recommendedName>
        <fullName evidence="3">DUF222 domain-containing protein</fullName>
    </recommendedName>
</protein>